<protein>
    <submittedName>
        <fullName evidence="2">Uncharacterized protein</fullName>
    </submittedName>
</protein>
<gene>
    <name evidence="2" type="ORF">DXU93_04495</name>
</gene>
<dbReference type="Proteomes" id="UP000257127">
    <property type="component" value="Unassembled WGS sequence"/>
</dbReference>
<keyword evidence="1" id="KW-0812">Transmembrane</keyword>
<evidence type="ECO:0000313" key="3">
    <source>
        <dbReference type="Proteomes" id="UP000257127"/>
    </source>
</evidence>
<reference evidence="2 3" key="1">
    <citation type="submission" date="2018-08" db="EMBL/GenBank/DDBJ databases">
        <title>The draft genome squence of Brumimicrobium sp. N62.</title>
        <authorList>
            <person name="Du Z.-J."/>
            <person name="Luo H.-R."/>
        </authorList>
    </citation>
    <scope>NUCLEOTIDE SEQUENCE [LARGE SCALE GENOMIC DNA]</scope>
    <source>
        <strain evidence="2 3">N62</strain>
    </source>
</reference>
<organism evidence="2 3">
    <name type="scientific">Brumimicrobium aurantiacum</name>
    <dbReference type="NCBI Taxonomy" id="1737063"/>
    <lineage>
        <taxon>Bacteria</taxon>
        <taxon>Pseudomonadati</taxon>
        <taxon>Bacteroidota</taxon>
        <taxon>Flavobacteriia</taxon>
        <taxon>Flavobacteriales</taxon>
        <taxon>Crocinitomicaceae</taxon>
        <taxon>Brumimicrobium</taxon>
    </lineage>
</organism>
<keyword evidence="3" id="KW-1185">Reference proteome</keyword>
<proteinExistence type="predicted"/>
<comment type="caution">
    <text evidence="2">The sequence shown here is derived from an EMBL/GenBank/DDBJ whole genome shotgun (WGS) entry which is preliminary data.</text>
</comment>
<sequence>MAHRFYLKSDKDQVKTQLHIAFLALFFNAVAFFIAIITGLYFLFFIFLVISLTLIAPFIDVPQLKKSGKFIYYSNLFLAEKEKDGIIKVHGGTLFDYVFTLEKSWSPQKRKSYILQQYLEGLLTLIETFENQDKIKIKGTTYFVNAKTLKRFGFKKVSTDNIQKFILFYNYFNLLVSNSFVHQKLSFPSMRNLATFEGEISEIGKQKELIETLNQKLKKQ</sequence>
<dbReference type="EMBL" id="QURB01000002">
    <property type="protein sequence ID" value="RFC55085.1"/>
    <property type="molecule type" value="Genomic_DNA"/>
</dbReference>
<keyword evidence="1" id="KW-0472">Membrane</keyword>
<feature type="transmembrane region" description="Helical" evidence="1">
    <location>
        <begin position="20"/>
        <end position="37"/>
    </location>
</feature>
<name>A0A3E1EZV7_9FLAO</name>
<evidence type="ECO:0000313" key="2">
    <source>
        <dbReference type="EMBL" id="RFC55085.1"/>
    </source>
</evidence>
<keyword evidence="1" id="KW-1133">Transmembrane helix</keyword>
<accession>A0A3E1EZV7</accession>
<evidence type="ECO:0000256" key="1">
    <source>
        <dbReference type="SAM" id="Phobius"/>
    </source>
</evidence>
<dbReference type="OrthoDB" id="981982at2"/>
<dbReference type="RefSeq" id="WP_116880064.1">
    <property type="nucleotide sequence ID" value="NZ_QURB01000002.1"/>
</dbReference>
<dbReference type="AlphaFoldDB" id="A0A3E1EZV7"/>